<organism evidence="1 2">
    <name type="scientific">Streptomyces canus</name>
    <dbReference type="NCBI Taxonomy" id="58343"/>
    <lineage>
        <taxon>Bacteria</taxon>
        <taxon>Bacillati</taxon>
        <taxon>Actinomycetota</taxon>
        <taxon>Actinomycetes</taxon>
        <taxon>Kitasatosporales</taxon>
        <taxon>Streptomycetaceae</taxon>
        <taxon>Streptomyces</taxon>
        <taxon>Streptomyces aurantiacus group</taxon>
    </lineage>
</organism>
<reference evidence="1 2" key="1">
    <citation type="submission" date="2015-10" db="EMBL/GenBank/DDBJ databases">
        <title>Draft genome sequence of Streptomyces canus DSM 40017, type strain for the species Streptomyces canus.</title>
        <authorList>
            <person name="Ruckert C."/>
            <person name="Winkler A."/>
            <person name="Kalinowski J."/>
            <person name="Kampfer P."/>
            <person name="Glaeser S."/>
        </authorList>
    </citation>
    <scope>NUCLEOTIDE SEQUENCE [LARGE SCALE GENOMIC DNA]</scope>
    <source>
        <strain evidence="1 2">DSM 40017</strain>
    </source>
</reference>
<accession>A0A101RKM9</accession>
<evidence type="ECO:0000313" key="1">
    <source>
        <dbReference type="EMBL" id="KUN57247.1"/>
    </source>
</evidence>
<dbReference type="EMBL" id="LMWU01000075">
    <property type="protein sequence ID" value="KUN57247.1"/>
    <property type="molecule type" value="Genomic_DNA"/>
</dbReference>
<comment type="caution">
    <text evidence="1">The sequence shown here is derived from an EMBL/GenBank/DDBJ whole genome shotgun (WGS) entry which is preliminary data.</text>
</comment>
<evidence type="ECO:0000313" key="2">
    <source>
        <dbReference type="Proteomes" id="UP000053669"/>
    </source>
</evidence>
<dbReference type="Proteomes" id="UP000053669">
    <property type="component" value="Unassembled WGS sequence"/>
</dbReference>
<protein>
    <submittedName>
        <fullName evidence="1">Secreted protein/lipoprotein</fullName>
    </submittedName>
</protein>
<proteinExistence type="predicted"/>
<gene>
    <name evidence="1" type="ORF">AQJ46_48050</name>
</gene>
<name>A0A101RKM9_9ACTN</name>
<dbReference type="STRING" id="58343.AQJ46_48050"/>
<dbReference type="AlphaFoldDB" id="A0A101RKM9"/>
<sequence>MEKLYADPTGKGAHLDQYAASAALKNAEADAKRAHDRGLLYTGSVALTNQTVTKVNVSGKIPNATVSSCLDVSKWQTVDAKTKKPVSLPENRLTKYRVLSTVEKYPEGWRVTRDEPQGKPC</sequence>
<keyword evidence="1" id="KW-0449">Lipoprotein</keyword>